<evidence type="ECO:0000256" key="5">
    <source>
        <dbReference type="ARBA" id="ARBA00023002"/>
    </source>
</evidence>
<dbReference type="PANTHER" id="PTHR24287:SF1">
    <property type="entry name" value="P450, PUTATIVE (EUROFUNG)-RELATED"/>
    <property type="match status" value="1"/>
</dbReference>
<keyword evidence="10" id="KW-0812">Transmembrane</keyword>
<dbReference type="PRINTS" id="PR00385">
    <property type="entry name" value="P450"/>
</dbReference>
<keyword evidence="3 8" id="KW-0349">Heme</keyword>
<evidence type="ECO:0000256" key="8">
    <source>
        <dbReference type="PIRSR" id="PIRSR602401-1"/>
    </source>
</evidence>
<dbReference type="EMBL" id="CAJMWS010000068">
    <property type="protein sequence ID" value="CAE6353491.1"/>
    <property type="molecule type" value="Genomic_DNA"/>
</dbReference>
<evidence type="ECO:0000313" key="12">
    <source>
        <dbReference type="Proteomes" id="UP000663846"/>
    </source>
</evidence>
<reference evidence="11" key="1">
    <citation type="submission" date="2021-01" db="EMBL/GenBank/DDBJ databases">
        <authorList>
            <person name="Kaushik A."/>
        </authorList>
    </citation>
    <scope>NUCLEOTIDE SEQUENCE</scope>
    <source>
        <strain evidence="11">AG1-1C</strain>
    </source>
</reference>
<dbReference type="Pfam" id="PF00067">
    <property type="entry name" value="p450"/>
    <property type="match status" value="1"/>
</dbReference>
<feature type="compositionally biased region" description="Low complexity" evidence="9">
    <location>
        <begin position="600"/>
        <end position="613"/>
    </location>
</feature>
<dbReference type="InterPro" id="IPR001128">
    <property type="entry name" value="Cyt_P450"/>
</dbReference>
<dbReference type="GO" id="GO:0005506">
    <property type="term" value="F:iron ion binding"/>
    <property type="evidence" value="ECO:0007669"/>
    <property type="project" value="InterPro"/>
</dbReference>
<feature type="transmembrane region" description="Helical" evidence="10">
    <location>
        <begin position="6"/>
        <end position="28"/>
    </location>
</feature>
<name>A0A8H2W9C1_9AGAM</name>
<dbReference type="InterPro" id="IPR002401">
    <property type="entry name" value="Cyt_P450_E_grp-I"/>
</dbReference>
<keyword evidence="5" id="KW-0560">Oxidoreductase</keyword>
<accession>A0A8H2W9C1</accession>
<dbReference type="PROSITE" id="PS00086">
    <property type="entry name" value="CYTOCHROME_P450"/>
    <property type="match status" value="1"/>
</dbReference>
<protein>
    <submittedName>
        <fullName evidence="11">Uncharacterized protein</fullName>
    </submittedName>
</protein>
<evidence type="ECO:0000313" key="11">
    <source>
        <dbReference type="EMBL" id="CAE6353491.1"/>
    </source>
</evidence>
<evidence type="ECO:0000256" key="3">
    <source>
        <dbReference type="ARBA" id="ARBA00022617"/>
    </source>
</evidence>
<keyword evidence="4 8" id="KW-0479">Metal-binding</keyword>
<keyword evidence="10" id="KW-0472">Membrane</keyword>
<keyword evidence="10" id="KW-1133">Transmembrane helix</keyword>
<dbReference type="AlphaFoldDB" id="A0A8H2W9C1"/>
<evidence type="ECO:0000256" key="10">
    <source>
        <dbReference type="SAM" id="Phobius"/>
    </source>
</evidence>
<evidence type="ECO:0000256" key="6">
    <source>
        <dbReference type="ARBA" id="ARBA00023004"/>
    </source>
</evidence>
<keyword evidence="6 8" id="KW-0408">Iron</keyword>
<evidence type="ECO:0000256" key="4">
    <source>
        <dbReference type="ARBA" id="ARBA00022723"/>
    </source>
</evidence>
<dbReference type="GO" id="GO:0020037">
    <property type="term" value="F:heme binding"/>
    <property type="evidence" value="ECO:0007669"/>
    <property type="project" value="InterPro"/>
</dbReference>
<feature type="region of interest" description="Disordered" evidence="9">
    <location>
        <begin position="924"/>
        <end position="971"/>
    </location>
</feature>
<dbReference type="GO" id="GO:0016705">
    <property type="term" value="F:oxidoreductase activity, acting on paired donors, with incorporation or reduction of molecular oxygen"/>
    <property type="evidence" value="ECO:0007669"/>
    <property type="project" value="InterPro"/>
</dbReference>
<dbReference type="Gene3D" id="1.10.630.10">
    <property type="entry name" value="Cytochrome P450"/>
    <property type="match status" value="1"/>
</dbReference>
<evidence type="ECO:0000256" key="1">
    <source>
        <dbReference type="ARBA" id="ARBA00001971"/>
    </source>
</evidence>
<dbReference type="InterPro" id="IPR047146">
    <property type="entry name" value="Cyt_P450_E_CYP52_fungi"/>
</dbReference>
<dbReference type="InterPro" id="IPR036396">
    <property type="entry name" value="Cyt_P450_sf"/>
</dbReference>
<evidence type="ECO:0000256" key="2">
    <source>
        <dbReference type="ARBA" id="ARBA00010617"/>
    </source>
</evidence>
<dbReference type="InterPro" id="IPR017972">
    <property type="entry name" value="Cyt_P450_CS"/>
</dbReference>
<organism evidence="11 12">
    <name type="scientific">Rhizoctonia solani</name>
    <dbReference type="NCBI Taxonomy" id="456999"/>
    <lineage>
        <taxon>Eukaryota</taxon>
        <taxon>Fungi</taxon>
        <taxon>Dikarya</taxon>
        <taxon>Basidiomycota</taxon>
        <taxon>Agaricomycotina</taxon>
        <taxon>Agaricomycetes</taxon>
        <taxon>Cantharellales</taxon>
        <taxon>Ceratobasidiaceae</taxon>
        <taxon>Rhizoctonia</taxon>
    </lineage>
</organism>
<feature type="binding site" description="axial binding residue" evidence="8">
    <location>
        <position position="496"/>
    </location>
    <ligand>
        <name>heme</name>
        <dbReference type="ChEBI" id="CHEBI:30413"/>
    </ligand>
    <ligandPart>
        <name>Fe</name>
        <dbReference type="ChEBI" id="CHEBI:18248"/>
    </ligandPart>
</feature>
<keyword evidence="7" id="KW-0503">Monooxygenase</keyword>
<dbReference type="PRINTS" id="PR00463">
    <property type="entry name" value="EP450I"/>
</dbReference>
<feature type="region of interest" description="Disordered" evidence="9">
    <location>
        <begin position="600"/>
        <end position="650"/>
    </location>
</feature>
<comment type="cofactor">
    <cofactor evidence="1 8">
        <name>heme</name>
        <dbReference type="ChEBI" id="CHEBI:30413"/>
    </cofactor>
</comment>
<sequence length="1155" mass="124945">MGYNHRLVWLTSLARFIGYPAFVLTAALRLARPARIPDSKLLLGALYVIAVPAFWGVKNVVRDIARRREAKRLGAQVVPRVKGRWPGNIDVMIKLVKSVNGTYVAEVLDELSKEYGNTFNMRLLWDDMIVTIDHDVIKFMLATGFSSFGKGPKQQGRLEGFLGDGIFNRDGELWKFHRNMTRPFFVRERISEFELFDNYTQKLLSRIGEHVDTGVPVDVQDLYARLTIDAACEFLFSSSSLNTLSLPLPAAYKAEMGARGTTAPTSYGSFVSAFDEAQSIIPIRGRMGPYIWPVVEWKQDKVMACREVVNDWIAPLLESAIKRREGYIKAGGEKSQPAGDTFIDDLVSSTDDKTLIMDELVNILLAARDTHSNVLQKLRGEILEHVGADAAPTYDQIKGMKYLRAVLNETLRLFPPVPINERATYATCAIPTSSGQLYIPSGVQVMYSPLLMQRRQDLWGSDAWEFDPGRWLDERNQDFVKDPMRFVPFNAGPRICLGQQFAYNEASFVLVRLLQRFDKIELAMDAAPPGSVPPEGWRGKSGRIGVEKLPSVAYPALPALCVPGFVRQAPLETLLLNSRIVIIVAMHGLKTPTLFGLRTSSRPASPAPTKTSPPYVPPLVPTGSITPLDLSTPGSPIEGPTNNKDILPRRPLAKLHLPSAFRRASPSPAPAPTSNTASTGSNYLDALALRISEAAGKAIAPPTPPHNSDGLLLHGRRPLPAGRGLLLGQVIQSEIHSAAQGGQDLLRASLRALHRPLNVLLTNVSTLLAPLVVSAPTNVLVPAGPWVQLGASQAHALSLAILVAELLQSLDALPGDCAKVGGEGLRAIKQSLEGVISRVVQPVLTAVRTELTTLVDALEHAPLGGGKKDNPLVGPISIAVKVLTRVASVPGPVAGGAIAACEIAIVWRAMVALAHRKIDCSAPVRPTKSLSTKSSGPLKTSPPIKPKSTLPRRLTPPNTPPPTRFLLPTSRPPSPPLSIFPSVQLANDAKAVLGMLDIMPRPAGDDAKEAVGEALVAFTKFCEVLVVYSTPGFDKDTLVQLIDGETSIAPSSLRSNNPLSNGSLRSSAPLSSSSSSSEEDELPALLVLPALLHGTSVAALLEIDESAYRERCLSGFGRAEASEGVVIRAVLARLEEVDVSVPEWVKVWMQSRAEE</sequence>
<dbReference type="GO" id="GO:0004497">
    <property type="term" value="F:monooxygenase activity"/>
    <property type="evidence" value="ECO:0007669"/>
    <property type="project" value="UniProtKB-KW"/>
</dbReference>
<comment type="caution">
    <text evidence="11">The sequence shown here is derived from an EMBL/GenBank/DDBJ whole genome shotgun (WGS) entry which is preliminary data.</text>
</comment>
<evidence type="ECO:0000256" key="7">
    <source>
        <dbReference type="ARBA" id="ARBA00023033"/>
    </source>
</evidence>
<feature type="region of interest" description="Disordered" evidence="9">
    <location>
        <begin position="1050"/>
        <end position="1076"/>
    </location>
</feature>
<proteinExistence type="inferred from homology"/>
<comment type="similarity">
    <text evidence="2">Belongs to the cytochrome P450 family.</text>
</comment>
<evidence type="ECO:0000256" key="9">
    <source>
        <dbReference type="SAM" id="MobiDB-lite"/>
    </source>
</evidence>
<dbReference type="Proteomes" id="UP000663846">
    <property type="component" value="Unassembled WGS sequence"/>
</dbReference>
<gene>
    <name evidence="11" type="ORF">RDB_LOCUS12973</name>
</gene>
<dbReference type="SUPFAM" id="SSF48264">
    <property type="entry name" value="Cytochrome P450"/>
    <property type="match status" value="1"/>
</dbReference>
<feature type="compositionally biased region" description="Polar residues" evidence="9">
    <location>
        <begin position="928"/>
        <end position="938"/>
    </location>
</feature>
<dbReference type="PANTHER" id="PTHR24287">
    <property type="entry name" value="P450, PUTATIVE (EUROFUNG)-RELATED"/>
    <property type="match status" value="1"/>
</dbReference>